<evidence type="ECO:0000256" key="3">
    <source>
        <dbReference type="ARBA" id="ARBA00022723"/>
    </source>
</evidence>
<dbReference type="AlphaFoldDB" id="A0A917API6"/>
<comment type="subcellular location">
    <subcellularLocation>
        <location evidence="1">Cell envelope</location>
    </subcellularLocation>
</comment>
<dbReference type="InterPro" id="IPR006127">
    <property type="entry name" value="ZnuA-like"/>
</dbReference>
<evidence type="ECO:0000256" key="4">
    <source>
        <dbReference type="ARBA" id="ARBA00022729"/>
    </source>
</evidence>
<dbReference type="Pfam" id="PF01297">
    <property type="entry name" value="ZnuA"/>
    <property type="match status" value="1"/>
</dbReference>
<sequence length="312" mass="34027">MHSSLLRPAALTAAALLALTACSDDGGGETGAAGAGGEDTGLLIVAPTDVYADLAQQVVGDSAEVEALVDSPAIDPHSYEASPQDRLLVEEADVVLANGGGYDSYMNQLADSAGIGEDVYQVIEGENEHSHDWDGEYANEHIWYDLQLMSEFALEFSEHMTELAPDNAEAYEENVQALSEEIDGLLERTRQIDAEGLSYFATEPVSQFLLLDAGFEDLTEEEFLNAVEHGEDVPARLYQDSLNLVTEGKADMLVYNPQTETQQSQHIREAAEDAGLPVLEFSETFPDDVDDFLIWMDENISQVEETVEELRG</sequence>
<feature type="coiled-coil region" evidence="5">
    <location>
        <begin position="168"/>
        <end position="195"/>
    </location>
</feature>
<dbReference type="Gene3D" id="3.40.50.1980">
    <property type="entry name" value="Nitrogenase molybdenum iron protein domain"/>
    <property type="match status" value="1"/>
</dbReference>
<proteinExistence type="predicted"/>
<dbReference type="Proteomes" id="UP000633136">
    <property type="component" value="Unassembled WGS sequence"/>
</dbReference>
<keyword evidence="2" id="KW-0813">Transport</keyword>
<dbReference type="PROSITE" id="PS51257">
    <property type="entry name" value="PROKAR_LIPOPROTEIN"/>
    <property type="match status" value="1"/>
</dbReference>
<dbReference type="PANTHER" id="PTHR42953">
    <property type="entry name" value="HIGH-AFFINITY ZINC UPTAKE SYSTEM PROTEIN ZNUA-RELATED"/>
    <property type="match status" value="1"/>
</dbReference>
<name>A0A917API6_9MICC</name>
<evidence type="ECO:0000256" key="6">
    <source>
        <dbReference type="SAM" id="SignalP"/>
    </source>
</evidence>
<evidence type="ECO:0000313" key="8">
    <source>
        <dbReference type="Proteomes" id="UP000633136"/>
    </source>
</evidence>
<keyword evidence="5" id="KW-0175">Coiled coil</keyword>
<dbReference type="PANTHER" id="PTHR42953:SF1">
    <property type="entry name" value="METAL-BINDING PROTEIN HI_0362-RELATED"/>
    <property type="match status" value="1"/>
</dbReference>
<keyword evidence="3" id="KW-0479">Metal-binding</keyword>
<dbReference type="GO" id="GO:0046872">
    <property type="term" value="F:metal ion binding"/>
    <property type="evidence" value="ECO:0007669"/>
    <property type="project" value="UniProtKB-KW"/>
</dbReference>
<comment type="caution">
    <text evidence="7">The sequence shown here is derived from an EMBL/GenBank/DDBJ whole genome shotgun (WGS) entry which is preliminary data.</text>
</comment>
<dbReference type="GO" id="GO:0030001">
    <property type="term" value="P:metal ion transport"/>
    <property type="evidence" value="ECO:0007669"/>
    <property type="project" value="InterPro"/>
</dbReference>
<evidence type="ECO:0000256" key="2">
    <source>
        <dbReference type="ARBA" id="ARBA00022448"/>
    </source>
</evidence>
<gene>
    <name evidence="7" type="ORF">GCM10011401_05580</name>
</gene>
<reference evidence="7" key="2">
    <citation type="submission" date="2020-09" db="EMBL/GenBank/DDBJ databases">
        <authorList>
            <person name="Sun Q."/>
            <person name="Zhou Y."/>
        </authorList>
    </citation>
    <scope>NUCLEOTIDE SEQUENCE</scope>
    <source>
        <strain evidence="7">CGMCC 1.15388</strain>
    </source>
</reference>
<evidence type="ECO:0000256" key="1">
    <source>
        <dbReference type="ARBA" id="ARBA00004196"/>
    </source>
</evidence>
<dbReference type="GO" id="GO:0030313">
    <property type="term" value="C:cell envelope"/>
    <property type="evidence" value="ECO:0007669"/>
    <property type="project" value="UniProtKB-SubCell"/>
</dbReference>
<protein>
    <submittedName>
        <fullName evidence="7">Metal ABC transporter substrate-binding protein</fullName>
    </submittedName>
</protein>
<keyword evidence="4 6" id="KW-0732">Signal</keyword>
<organism evidence="7 8">
    <name type="scientific">Nesterenkonia cremea</name>
    <dbReference type="NCBI Taxonomy" id="1882340"/>
    <lineage>
        <taxon>Bacteria</taxon>
        <taxon>Bacillati</taxon>
        <taxon>Actinomycetota</taxon>
        <taxon>Actinomycetes</taxon>
        <taxon>Micrococcales</taxon>
        <taxon>Micrococcaceae</taxon>
        <taxon>Nesterenkonia</taxon>
    </lineage>
</organism>
<dbReference type="EMBL" id="BMIS01000002">
    <property type="protein sequence ID" value="GGE61552.1"/>
    <property type="molecule type" value="Genomic_DNA"/>
</dbReference>
<evidence type="ECO:0000313" key="7">
    <source>
        <dbReference type="EMBL" id="GGE61552.1"/>
    </source>
</evidence>
<keyword evidence="8" id="KW-1185">Reference proteome</keyword>
<feature type="signal peptide" evidence="6">
    <location>
        <begin position="1"/>
        <end position="23"/>
    </location>
</feature>
<accession>A0A917API6</accession>
<reference evidence="7" key="1">
    <citation type="journal article" date="2014" name="Int. J. Syst. Evol. Microbiol.">
        <title>Complete genome sequence of Corynebacterium casei LMG S-19264T (=DSM 44701T), isolated from a smear-ripened cheese.</title>
        <authorList>
            <consortium name="US DOE Joint Genome Institute (JGI-PGF)"/>
            <person name="Walter F."/>
            <person name="Albersmeier A."/>
            <person name="Kalinowski J."/>
            <person name="Ruckert C."/>
        </authorList>
    </citation>
    <scope>NUCLEOTIDE SEQUENCE</scope>
    <source>
        <strain evidence="7">CGMCC 1.15388</strain>
    </source>
</reference>
<evidence type="ECO:0000256" key="5">
    <source>
        <dbReference type="SAM" id="Coils"/>
    </source>
</evidence>
<dbReference type="RefSeq" id="WP_188682615.1">
    <property type="nucleotide sequence ID" value="NZ_BMIS01000002.1"/>
</dbReference>
<feature type="chain" id="PRO_5037846621" evidence="6">
    <location>
        <begin position="24"/>
        <end position="312"/>
    </location>
</feature>
<dbReference type="SUPFAM" id="SSF53807">
    <property type="entry name" value="Helical backbone' metal receptor"/>
    <property type="match status" value="1"/>
</dbReference>
<dbReference type="InterPro" id="IPR050492">
    <property type="entry name" value="Bact_metal-bind_prot9"/>
</dbReference>